<feature type="compositionally biased region" description="Basic and acidic residues" evidence="1">
    <location>
        <begin position="1"/>
        <end position="11"/>
    </location>
</feature>
<organism evidence="3 4">
    <name type="scientific">Halobacillus amylolyticus</name>
    <dbReference type="NCBI Taxonomy" id="2932259"/>
    <lineage>
        <taxon>Bacteria</taxon>
        <taxon>Bacillati</taxon>
        <taxon>Bacillota</taxon>
        <taxon>Bacilli</taxon>
        <taxon>Bacillales</taxon>
        <taxon>Bacillaceae</taxon>
        <taxon>Halobacillus</taxon>
    </lineage>
</organism>
<evidence type="ECO:0000256" key="2">
    <source>
        <dbReference type="SAM" id="Phobius"/>
    </source>
</evidence>
<evidence type="ECO:0000313" key="4">
    <source>
        <dbReference type="Proteomes" id="UP000830326"/>
    </source>
</evidence>
<evidence type="ECO:0000313" key="3">
    <source>
        <dbReference type="EMBL" id="UOR11283.1"/>
    </source>
</evidence>
<feature type="region of interest" description="Disordered" evidence="1">
    <location>
        <begin position="1"/>
        <end position="20"/>
    </location>
</feature>
<keyword evidence="4" id="KW-1185">Reference proteome</keyword>
<dbReference type="Proteomes" id="UP000830326">
    <property type="component" value="Chromosome"/>
</dbReference>
<dbReference type="RefSeq" id="WP_245031174.1">
    <property type="nucleotide sequence ID" value="NZ_CP095075.1"/>
</dbReference>
<gene>
    <name evidence="3" type="ORF">MUO15_17045</name>
</gene>
<sequence length="95" mass="10195">MQKEEALDHRSNRNGVFGEPSNATMAAFCYGMLFVAFMLVTGGTVTVNGLGLPAIGLFIVVSFVQYMVKGTPRWLVLGSFTLAVVMAFAMTLLLG</sequence>
<feature type="transmembrane region" description="Helical" evidence="2">
    <location>
        <begin position="20"/>
        <end position="40"/>
    </location>
</feature>
<reference evidence="3" key="1">
    <citation type="submission" date="2022-04" db="EMBL/GenBank/DDBJ databases">
        <title>Halobacillus sp. isolated from saltern.</title>
        <authorList>
            <person name="Won M."/>
            <person name="Lee C.-M."/>
            <person name="Woen H.-Y."/>
            <person name="Kwon S.-W."/>
        </authorList>
    </citation>
    <scope>NUCLEOTIDE SEQUENCE</scope>
    <source>
        <strain evidence="3">SSHM10-5</strain>
    </source>
</reference>
<accession>A0ABY4HAG3</accession>
<keyword evidence="2" id="KW-0812">Transmembrane</keyword>
<feature type="transmembrane region" description="Helical" evidence="2">
    <location>
        <begin position="74"/>
        <end position="94"/>
    </location>
</feature>
<keyword evidence="2" id="KW-1133">Transmembrane helix</keyword>
<feature type="transmembrane region" description="Helical" evidence="2">
    <location>
        <begin position="47"/>
        <end position="68"/>
    </location>
</feature>
<name>A0ABY4HAG3_9BACI</name>
<dbReference type="EMBL" id="CP095075">
    <property type="protein sequence ID" value="UOR11283.1"/>
    <property type="molecule type" value="Genomic_DNA"/>
</dbReference>
<keyword evidence="2" id="KW-0472">Membrane</keyword>
<protein>
    <submittedName>
        <fullName evidence="3">Uncharacterized protein</fullName>
    </submittedName>
</protein>
<evidence type="ECO:0000256" key="1">
    <source>
        <dbReference type="SAM" id="MobiDB-lite"/>
    </source>
</evidence>
<proteinExistence type="predicted"/>